<organism evidence="2 3">
    <name type="scientific">Chitinophaga niabensis</name>
    <dbReference type="NCBI Taxonomy" id="536979"/>
    <lineage>
        <taxon>Bacteria</taxon>
        <taxon>Pseudomonadati</taxon>
        <taxon>Bacteroidota</taxon>
        <taxon>Chitinophagia</taxon>
        <taxon>Chitinophagales</taxon>
        <taxon>Chitinophagaceae</taxon>
        <taxon>Chitinophaga</taxon>
    </lineage>
</organism>
<dbReference type="STRING" id="536979.SAMN04488055_2643"/>
<feature type="compositionally biased region" description="Basic and acidic residues" evidence="1">
    <location>
        <begin position="1"/>
        <end position="16"/>
    </location>
</feature>
<dbReference type="EMBL" id="FSRA01000001">
    <property type="protein sequence ID" value="SIO03957.1"/>
    <property type="molecule type" value="Genomic_DNA"/>
</dbReference>
<feature type="region of interest" description="Disordered" evidence="1">
    <location>
        <begin position="1"/>
        <end position="29"/>
    </location>
</feature>
<name>A0A1N6G8Y9_9BACT</name>
<evidence type="ECO:0000256" key="1">
    <source>
        <dbReference type="SAM" id="MobiDB-lite"/>
    </source>
</evidence>
<evidence type="ECO:0000313" key="3">
    <source>
        <dbReference type="Proteomes" id="UP000185003"/>
    </source>
</evidence>
<gene>
    <name evidence="2" type="ORF">SAMN04488055_2643</name>
</gene>
<protein>
    <submittedName>
        <fullName evidence="2">Uncharacterized protein</fullName>
    </submittedName>
</protein>
<dbReference type="AlphaFoldDB" id="A0A1N6G8Y9"/>
<evidence type="ECO:0000313" key="2">
    <source>
        <dbReference type="EMBL" id="SIO03957.1"/>
    </source>
</evidence>
<sequence>MPDEHNKPRDIIDKLKLHPPPEAADYDHGEGGDCPACGAKDARQRGLTHCAYCGYEFIKPEKRK</sequence>
<accession>A0A1N6G8Y9</accession>
<reference evidence="2 3" key="1">
    <citation type="submission" date="2016-11" db="EMBL/GenBank/DDBJ databases">
        <authorList>
            <person name="Jaros S."/>
            <person name="Januszkiewicz K."/>
            <person name="Wedrychowicz H."/>
        </authorList>
    </citation>
    <scope>NUCLEOTIDE SEQUENCE [LARGE SCALE GENOMIC DNA]</scope>
    <source>
        <strain evidence="2 3">DSM 24787</strain>
    </source>
</reference>
<dbReference type="RefSeq" id="WP_143197438.1">
    <property type="nucleotide sequence ID" value="NZ_FSRA01000001.1"/>
</dbReference>
<dbReference type="OrthoDB" id="1149873at2"/>
<proteinExistence type="predicted"/>
<keyword evidence="3" id="KW-1185">Reference proteome</keyword>
<dbReference type="Proteomes" id="UP000185003">
    <property type="component" value="Unassembled WGS sequence"/>
</dbReference>